<dbReference type="RefSeq" id="WP_211862227.1">
    <property type="nucleotide sequence ID" value="NZ_JAAEDM010000027.1"/>
</dbReference>
<proteinExistence type="predicted"/>
<dbReference type="EMBL" id="JAAEDM010000027">
    <property type="protein sequence ID" value="MBR0671854.1"/>
    <property type="molecule type" value="Genomic_DNA"/>
</dbReference>
<reference evidence="3" key="2">
    <citation type="journal article" date="2021" name="Syst. Appl. Microbiol.">
        <title>Roseomonas hellenica sp. nov., isolated from roots of wild-growing Alkanna tinctoria.</title>
        <authorList>
            <person name="Rat A."/>
            <person name="Naranjo H.D."/>
            <person name="Lebbe L."/>
            <person name="Cnockaert M."/>
            <person name="Krigas N."/>
            <person name="Grigoriadou K."/>
            <person name="Maloupa E."/>
            <person name="Willems A."/>
        </authorList>
    </citation>
    <scope>NUCLEOTIDE SEQUENCE</scope>
    <source>
        <strain evidence="3">LMG 31231</strain>
    </source>
</reference>
<feature type="transmembrane region" description="Helical" evidence="1">
    <location>
        <begin position="129"/>
        <end position="148"/>
    </location>
</feature>
<accession>A0A9X9WXH5</accession>
<evidence type="ECO:0000313" key="3">
    <source>
        <dbReference type="EMBL" id="MBR0671854.1"/>
    </source>
</evidence>
<feature type="transmembrane region" description="Helical" evidence="1">
    <location>
        <begin position="19"/>
        <end position="40"/>
    </location>
</feature>
<feature type="domain" description="DUF3592" evidence="2">
    <location>
        <begin position="52"/>
        <end position="123"/>
    </location>
</feature>
<organism evidence="3 4">
    <name type="scientific">Neoroseomonas soli</name>
    <dbReference type="NCBI Taxonomy" id="1081025"/>
    <lineage>
        <taxon>Bacteria</taxon>
        <taxon>Pseudomonadati</taxon>
        <taxon>Pseudomonadota</taxon>
        <taxon>Alphaproteobacteria</taxon>
        <taxon>Acetobacterales</taxon>
        <taxon>Acetobacteraceae</taxon>
        <taxon>Neoroseomonas</taxon>
    </lineage>
</organism>
<gene>
    <name evidence="3" type="ORF">GXW76_11800</name>
</gene>
<dbReference type="InterPro" id="IPR021994">
    <property type="entry name" value="DUF3592"/>
</dbReference>
<sequence>MQITYSTTTVRSGGRVGRIVPWILLVVGLGLLAGSGFAIWSEMKFRGIAVETDGRVVEMLASTSRDRDGRTSRTYRPVFTFALPSGKQIRVEGSVASNPPCCTVGEAIRVRYDPARPEHAAMTGFMESWFVGTLLGGMGVVFTLVGVATRRVFGRRGVAAMPGMPPAAVGSAMGFAVPLAGLRREQTPQGPRWMVQARWQDPRSGVQRLFEGEPLPFDPVPQMRQMTTVQVQFDPSAPDGPYWMDLSFLQLPGTDTDATIVAGPVRRG</sequence>
<evidence type="ECO:0000256" key="1">
    <source>
        <dbReference type="SAM" id="Phobius"/>
    </source>
</evidence>
<dbReference type="Pfam" id="PF12158">
    <property type="entry name" value="DUF3592"/>
    <property type="match status" value="1"/>
</dbReference>
<dbReference type="Proteomes" id="UP001138751">
    <property type="component" value="Unassembled WGS sequence"/>
</dbReference>
<protein>
    <submittedName>
        <fullName evidence="3">DUF3592 domain-containing protein</fullName>
    </submittedName>
</protein>
<keyword evidence="4" id="KW-1185">Reference proteome</keyword>
<comment type="caution">
    <text evidence="3">The sequence shown here is derived from an EMBL/GenBank/DDBJ whole genome shotgun (WGS) entry which is preliminary data.</text>
</comment>
<name>A0A9X9WXH5_9PROT</name>
<keyword evidence="1" id="KW-0812">Transmembrane</keyword>
<keyword evidence="1" id="KW-1133">Transmembrane helix</keyword>
<evidence type="ECO:0000259" key="2">
    <source>
        <dbReference type="Pfam" id="PF12158"/>
    </source>
</evidence>
<evidence type="ECO:0000313" key="4">
    <source>
        <dbReference type="Proteomes" id="UP001138751"/>
    </source>
</evidence>
<reference evidence="3" key="1">
    <citation type="submission" date="2020-01" db="EMBL/GenBank/DDBJ databases">
        <authorList>
            <person name="Rat A."/>
        </authorList>
    </citation>
    <scope>NUCLEOTIDE SEQUENCE</scope>
    <source>
        <strain evidence="3">LMG 31231</strain>
    </source>
</reference>
<keyword evidence="1" id="KW-0472">Membrane</keyword>
<dbReference type="AlphaFoldDB" id="A0A9X9WXH5"/>